<dbReference type="PROSITE" id="PS50014">
    <property type="entry name" value="BROMODOMAIN_2"/>
    <property type="match status" value="1"/>
</dbReference>
<keyword evidence="6" id="KW-1185">Reference proteome</keyword>
<name>A0ABY8EYN7_MALFU</name>
<dbReference type="CDD" id="cd04369">
    <property type="entry name" value="Bromodomain"/>
    <property type="match status" value="1"/>
</dbReference>
<dbReference type="InterPro" id="IPR001487">
    <property type="entry name" value="Bromodomain"/>
</dbReference>
<reference evidence="5 6" key="1">
    <citation type="journal article" date="2020" name="Elife">
        <title>Loss of centromere function drives karyotype evolution in closely related Malassezia species.</title>
        <authorList>
            <person name="Sankaranarayanan S.R."/>
            <person name="Ianiri G."/>
            <person name="Coelho M.A."/>
            <person name="Reza M.H."/>
            <person name="Thimmappa B.C."/>
            <person name="Ganguly P."/>
            <person name="Vadnala R.N."/>
            <person name="Sun S."/>
            <person name="Siddharthan R."/>
            <person name="Tellgren-Roth C."/>
            <person name="Dawson T.L."/>
            <person name="Heitman J."/>
            <person name="Sanyal K."/>
        </authorList>
    </citation>
    <scope>NUCLEOTIDE SEQUENCE [LARGE SCALE GENOMIC DNA]</scope>
    <source>
        <strain evidence="5">CBS14141</strain>
    </source>
</reference>
<feature type="region of interest" description="Disordered" evidence="3">
    <location>
        <begin position="133"/>
        <end position="160"/>
    </location>
</feature>
<evidence type="ECO:0000256" key="2">
    <source>
        <dbReference type="PROSITE-ProRule" id="PRU00035"/>
    </source>
</evidence>
<dbReference type="SUPFAM" id="SSF47370">
    <property type="entry name" value="Bromodomain"/>
    <property type="match status" value="1"/>
</dbReference>
<feature type="compositionally biased region" description="Basic and acidic residues" evidence="3">
    <location>
        <begin position="226"/>
        <end position="236"/>
    </location>
</feature>
<feature type="region of interest" description="Disordered" evidence="3">
    <location>
        <begin position="176"/>
        <end position="249"/>
    </location>
</feature>
<evidence type="ECO:0000256" key="3">
    <source>
        <dbReference type="SAM" id="MobiDB-lite"/>
    </source>
</evidence>
<feature type="domain" description="Bromo" evidence="4">
    <location>
        <begin position="267"/>
        <end position="337"/>
    </location>
</feature>
<protein>
    <recommendedName>
        <fullName evidence="4">Bromo domain-containing protein</fullName>
    </recommendedName>
</protein>
<dbReference type="Pfam" id="PF00439">
    <property type="entry name" value="Bromodomain"/>
    <property type="match status" value="1"/>
</dbReference>
<evidence type="ECO:0000259" key="4">
    <source>
        <dbReference type="PROSITE" id="PS50014"/>
    </source>
</evidence>
<sequence>MAESPRGALWEQLLLAQTVYQLAASPPVWARVADALHAHPLVREAAPDAAWSAEQCADTWHALMRTHDLTDASDAHAPRPGRPAQLALAQRLYGARLTELHEQIQHKEAQFRELHQRLLDLEAGKLDAQLAEEHGVSLTPSPSRKRPADAQEAADDEEEINEHLQVEQDLLGAAPADAARAAGDDAREERASAQPTTTYKSRTRRRTAEASRTPSPARGGRRSRGRSPEASEHSANEDATDGVSDAERDKTRRRMTQVLLMLHNQVSNHTHGNLFHQAIKEVDAPHYYALVKHPMDLKLIKQRIKEGAIASMPELRHALSLMFANALMYNRPDTEVHRMANEMRLATDEVRTHGRPPLTQMLDQFEHTA</sequence>
<dbReference type="PANTHER" id="PTHR15398:SF4">
    <property type="entry name" value="BROMODOMAIN-CONTAINING PROTEIN 8 ISOFORM X1"/>
    <property type="match status" value="1"/>
</dbReference>
<feature type="compositionally biased region" description="Basic and acidic residues" evidence="3">
    <location>
        <begin position="182"/>
        <end position="191"/>
    </location>
</feature>
<gene>
    <name evidence="5" type="ORF">GLX27_004321</name>
</gene>
<dbReference type="Gene3D" id="1.20.920.10">
    <property type="entry name" value="Bromodomain-like"/>
    <property type="match status" value="1"/>
</dbReference>
<keyword evidence="1 2" id="KW-0103">Bromodomain</keyword>
<evidence type="ECO:0000256" key="1">
    <source>
        <dbReference type="ARBA" id="ARBA00023117"/>
    </source>
</evidence>
<organism evidence="5 6">
    <name type="scientific">Malassezia furfur</name>
    <name type="common">Pityriasis versicolor infection agent</name>
    <name type="synonym">Pityrosporum furfur</name>
    <dbReference type="NCBI Taxonomy" id="55194"/>
    <lineage>
        <taxon>Eukaryota</taxon>
        <taxon>Fungi</taxon>
        <taxon>Dikarya</taxon>
        <taxon>Basidiomycota</taxon>
        <taxon>Ustilaginomycotina</taxon>
        <taxon>Malasseziomycetes</taxon>
        <taxon>Malasseziales</taxon>
        <taxon>Malasseziaceae</taxon>
        <taxon>Malassezia</taxon>
    </lineage>
</organism>
<evidence type="ECO:0000313" key="5">
    <source>
        <dbReference type="EMBL" id="WFD49637.1"/>
    </source>
</evidence>
<dbReference type="EMBL" id="CP046239">
    <property type="protein sequence ID" value="WFD49637.1"/>
    <property type="molecule type" value="Genomic_DNA"/>
</dbReference>
<dbReference type="Proteomes" id="UP000818624">
    <property type="component" value="Chromosome 6"/>
</dbReference>
<dbReference type="InterPro" id="IPR036427">
    <property type="entry name" value="Bromodomain-like_sf"/>
</dbReference>
<evidence type="ECO:0000313" key="6">
    <source>
        <dbReference type="Proteomes" id="UP000818624"/>
    </source>
</evidence>
<proteinExistence type="predicted"/>
<dbReference type="SMART" id="SM00297">
    <property type="entry name" value="BROMO"/>
    <property type="match status" value="1"/>
</dbReference>
<dbReference type="PRINTS" id="PR00503">
    <property type="entry name" value="BROMODOMAIN"/>
</dbReference>
<accession>A0ABY8EYN7</accession>
<dbReference type="PANTHER" id="PTHR15398">
    <property type="entry name" value="BROMODOMAIN-CONTAINING PROTEIN 8"/>
    <property type="match status" value="1"/>
</dbReference>